<name>A0ABD6FG80_9PSEU</name>
<accession>A0ABD6FG80</accession>
<proteinExistence type="predicted"/>
<evidence type="ECO:0000313" key="3">
    <source>
        <dbReference type="Proteomes" id="UP000249324"/>
    </source>
</evidence>
<protein>
    <submittedName>
        <fullName evidence="2">Uncharacterized protein</fullName>
    </submittedName>
</protein>
<dbReference type="EMBL" id="QGUI02000157">
    <property type="protein sequence ID" value="MFO7193030.1"/>
    <property type="molecule type" value="Genomic_DNA"/>
</dbReference>
<feature type="region of interest" description="Disordered" evidence="1">
    <location>
        <begin position="62"/>
        <end position="84"/>
    </location>
</feature>
<evidence type="ECO:0000313" key="2">
    <source>
        <dbReference type="EMBL" id="MFO7193030.1"/>
    </source>
</evidence>
<dbReference type="Proteomes" id="UP000249324">
    <property type="component" value="Unassembled WGS sequence"/>
</dbReference>
<reference evidence="2 3" key="1">
    <citation type="journal article" date="2021" name="BMC Genomics">
        <title>Genome-resolved metagenome and metatranscriptome analyses of thermophilic composting reveal key bacterial players and their metabolic interactions.</title>
        <authorList>
            <person name="Braga L.P.P."/>
            <person name="Pereira R.V."/>
            <person name="Martins L.F."/>
            <person name="Moura L.M.S."/>
            <person name="Sanchez F.B."/>
            <person name="Patane J.S.L."/>
            <person name="da Silva A.M."/>
            <person name="Setubal J.C."/>
        </authorList>
    </citation>
    <scope>NUCLEOTIDE SEQUENCE [LARGE SCALE GENOMIC DNA]</scope>
    <source>
        <strain evidence="2">ZC4RG45</strain>
    </source>
</reference>
<comment type="caution">
    <text evidence="2">The sequence shown here is derived from an EMBL/GenBank/DDBJ whole genome shotgun (WGS) entry which is preliminary data.</text>
</comment>
<dbReference type="AlphaFoldDB" id="A0ABD6FG80"/>
<organism evidence="2 3">
    <name type="scientific">Thermocrispum agreste</name>
    <dbReference type="NCBI Taxonomy" id="37925"/>
    <lineage>
        <taxon>Bacteria</taxon>
        <taxon>Bacillati</taxon>
        <taxon>Actinomycetota</taxon>
        <taxon>Actinomycetes</taxon>
        <taxon>Pseudonocardiales</taxon>
        <taxon>Pseudonocardiaceae</taxon>
        <taxon>Thermocrispum</taxon>
    </lineage>
</organism>
<sequence length="84" mass="8983">MNDAIDRDRELFARIAEVNPGVVRTLSLLLSELDGGGLDPTTMRELGDRIRRIGETSIMRAGRGTAGYGGRDACRPPGSATRPG</sequence>
<evidence type="ECO:0000256" key="1">
    <source>
        <dbReference type="SAM" id="MobiDB-lite"/>
    </source>
</evidence>
<gene>
    <name evidence="2" type="ORF">DIU77_012375</name>
</gene>